<dbReference type="Pfam" id="PF01168">
    <property type="entry name" value="Ala_racemase_N"/>
    <property type="match status" value="1"/>
</dbReference>
<dbReference type="GO" id="GO:0008784">
    <property type="term" value="F:alanine racemase activity"/>
    <property type="evidence" value="ECO:0007669"/>
    <property type="project" value="UniProtKB-EC"/>
</dbReference>
<keyword evidence="2" id="KW-0456">Lyase</keyword>
<evidence type="ECO:0000313" key="4">
    <source>
        <dbReference type="EMBL" id="MFC5651098.1"/>
    </source>
</evidence>
<dbReference type="InterPro" id="IPR042208">
    <property type="entry name" value="D-ser_dehydrat-like_sf"/>
</dbReference>
<dbReference type="PANTHER" id="PTHR28004:SF2">
    <property type="entry name" value="D-SERINE DEHYDRATASE"/>
    <property type="match status" value="1"/>
</dbReference>
<proteinExistence type="inferred from homology"/>
<keyword evidence="4" id="KW-0413">Isomerase</keyword>
<dbReference type="InterPro" id="IPR051466">
    <property type="entry name" value="D-amino_acid_metab_enzyme"/>
</dbReference>
<accession>A0ABW0W085</accession>
<organism evidence="4 5">
    <name type="scientific">Paenibacillus solisilvae</name>
    <dbReference type="NCBI Taxonomy" id="2486751"/>
    <lineage>
        <taxon>Bacteria</taxon>
        <taxon>Bacillati</taxon>
        <taxon>Bacillota</taxon>
        <taxon>Bacilli</taxon>
        <taxon>Bacillales</taxon>
        <taxon>Paenibacillaceae</taxon>
        <taxon>Paenibacillus</taxon>
    </lineage>
</organism>
<evidence type="ECO:0000256" key="2">
    <source>
        <dbReference type="ARBA" id="ARBA00023239"/>
    </source>
</evidence>
<dbReference type="InterPro" id="IPR029066">
    <property type="entry name" value="PLP-binding_barrel"/>
</dbReference>
<keyword evidence="5" id="KW-1185">Reference proteome</keyword>
<dbReference type="Gene3D" id="2.40.37.20">
    <property type="entry name" value="D-serine dehydratase-like domain"/>
    <property type="match status" value="1"/>
</dbReference>
<feature type="domain" description="D-serine dehydratase-like" evidence="3">
    <location>
        <begin position="257"/>
        <end position="348"/>
    </location>
</feature>
<gene>
    <name evidence="4" type="ORF">ACFPYJ_18690</name>
</gene>
<dbReference type="SUPFAM" id="SSF51419">
    <property type="entry name" value="PLP-binding barrel"/>
    <property type="match status" value="1"/>
</dbReference>
<dbReference type="Gene3D" id="3.20.20.10">
    <property type="entry name" value="Alanine racemase"/>
    <property type="match status" value="1"/>
</dbReference>
<dbReference type="InterPro" id="IPR026956">
    <property type="entry name" value="D-ser_dehydrat-like_dom"/>
</dbReference>
<reference evidence="5" key="1">
    <citation type="journal article" date="2019" name="Int. J. Syst. Evol. Microbiol.">
        <title>The Global Catalogue of Microorganisms (GCM) 10K type strain sequencing project: providing services to taxonomists for standard genome sequencing and annotation.</title>
        <authorList>
            <consortium name="The Broad Institute Genomics Platform"/>
            <consortium name="The Broad Institute Genome Sequencing Center for Infectious Disease"/>
            <person name="Wu L."/>
            <person name="Ma J."/>
        </authorList>
    </citation>
    <scope>NUCLEOTIDE SEQUENCE [LARGE SCALE GENOMIC DNA]</scope>
    <source>
        <strain evidence="5">CGMCC 1.3240</strain>
    </source>
</reference>
<comment type="caution">
    <text evidence="4">The sequence shown here is derived from an EMBL/GenBank/DDBJ whole genome shotgun (WGS) entry which is preliminary data.</text>
</comment>
<protein>
    <submittedName>
        <fullName evidence="4">Alanine racemase</fullName>
        <ecNumber evidence="4">5.1.1.1</ecNumber>
    </submittedName>
</protein>
<sequence>MKIRDEQLLSDTPFVAVDLDVMERNIERMAALAKEANVKLRPHTKTHKSPFIAAKQLAAGAVGITCAKLGEAEVMADSGIDDILIAFPLIGKVKLERFSRLLSRARIIAALDDIEVAKGINDVGSFHKRKIPVYVDVDTGLHRMGRSPQESVLHIAQIAKLPYIEIKGVMSHTGHAYSKSTEEEIKSVAVQDAEMMYETQIGLEKYGIHIEEISIGATATARFINEIPHATEMRPGMYLFNDRYVMDAGGAQEGDCAVRVFATVVARPYIDRIVIDAGSKTLALDLYKHGGHGQICNHPNLMISKLSEEHGTLLVEGESDLRIGDVIEIIPNHICPVINLADQIYGFRQGELDQIIPILARGKNR</sequence>
<dbReference type="InterPro" id="IPR001608">
    <property type="entry name" value="Ala_racemase_N"/>
</dbReference>
<dbReference type="SMART" id="SM01119">
    <property type="entry name" value="D-ser_dehydrat"/>
    <property type="match status" value="1"/>
</dbReference>
<evidence type="ECO:0000256" key="1">
    <source>
        <dbReference type="ARBA" id="ARBA00005323"/>
    </source>
</evidence>
<evidence type="ECO:0000259" key="3">
    <source>
        <dbReference type="SMART" id="SM01119"/>
    </source>
</evidence>
<evidence type="ECO:0000313" key="5">
    <source>
        <dbReference type="Proteomes" id="UP001596047"/>
    </source>
</evidence>
<dbReference type="PANTHER" id="PTHR28004">
    <property type="entry name" value="ZGC:162816-RELATED"/>
    <property type="match status" value="1"/>
</dbReference>
<dbReference type="Pfam" id="PF14031">
    <property type="entry name" value="D-ser_dehydrat"/>
    <property type="match status" value="1"/>
</dbReference>
<comment type="similarity">
    <text evidence="1">Belongs to the DSD1 family.</text>
</comment>
<dbReference type="Proteomes" id="UP001596047">
    <property type="component" value="Unassembled WGS sequence"/>
</dbReference>
<name>A0ABW0W085_9BACL</name>
<dbReference type="EC" id="5.1.1.1" evidence="4"/>
<dbReference type="EMBL" id="JBHSOW010000068">
    <property type="protein sequence ID" value="MFC5651098.1"/>
    <property type="molecule type" value="Genomic_DNA"/>
</dbReference>
<dbReference type="RefSeq" id="WP_379189693.1">
    <property type="nucleotide sequence ID" value="NZ_JBHSOW010000068.1"/>
</dbReference>